<keyword evidence="3" id="KW-1185">Reference proteome</keyword>
<evidence type="ECO:0000313" key="3">
    <source>
        <dbReference type="Proteomes" id="UP000076532"/>
    </source>
</evidence>
<gene>
    <name evidence="2" type="ORF">FIBSPDRAFT_881459</name>
</gene>
<accession>A0A166WQ69</accession>
<evidence type="ECO:0000313" key="2">
    <source>
        <dbReference type="EMBL" id="KZP33990.1"/>
    </source>
</evidence>
<feature type="compositionally biased region" description="Basic and acidic residues" evidence="1">
    <location>
        <begin position="44"/>
        <end position="59"/>
    </location>
</feature>
<sequence length="139" mass="16600">MQITISHYFWPPLYVEDQDGLHTERAKYAGYVPPSGVQTGVQARSEEEMKTKQNETDREKKRKGEMKENERKERKRERETKRREGNETEKEKEKEMRKGNLRHSGQHNNKEWIMRGTCHRVPPASYGLQAKPMEENERK</sequence>
<dbReference type="AlphaFoldDB" id="A0A166WQ69"/>
<dbReference type="EMBL" id="KV417481">
    <property type="protein sequence ID" value="KZP33990.1"/>
    <property type="molecule type" value="Genomic_DNA"/>
</dbReference>
<feature type="region of interest" description="Disordered" evidence="1">
    <location>
        <begin position="26"/>
        <end position="139"/>
    </location>
</feature>
<name>A0A166WQ69_9AGAM</name>
<evidence type="ECO:0000256" key="1">
    <source>
        <dbReference type="SAM" id="MobiDB-lite"/>
    </source>
</evidence>
<protein>
    <submittedName>
        <fullName evidence="2">Uncharacterized protein</fullName>
    </submittedName>
</protein>
<proteinExistence type="predicted"/>
<dbReference type="Proteomes" id="UP000076532">
    <property type="component" value="Unassembled WGS sequence"/>
</dbReference>
<reference evidence="2 3" key="1">
    <citation type="journal article" date="2016" name="Mol. Biol. Evol.">
        <title>Comparative Genomics of Early-Diverging Mushroom-Forming Fungi Provides Insights into the Origins of Lignocellulose Decay Capabilities.</title>
        <authorList>
            <person name="Nagy L.G."/>
            <person name="Riley R."/>
            <person name="Tritt A."/>
            <person name="Adam C."/>
            <person name="Daum C."/>
            <person name="Floudas D."/>
            <person name="Sun H."/>
            <person name="Yadav J.S."/>
            <person name="Pangilinan J."/>
            <person name="Larsson K.H."/>
            <person name="Matsuura K."/>
            <person name="Barry K."/>
            <person name="Labutti K."/>
            <person name="Kuo R."/>
            <person name="Ohm R.A."/>
            <person name="Bhattacharya S.S."/>
            <person name="Shirouzu T."/>
            <person name="Yoshinaga Y."/>
            <person name="Martin F.M."/>
            <person name="Grigoriev I.V."/>
            <person name="Hibbett D.S."/>
        </authorList>
    </citation>
    <scope>NUCLEOTIDE SEQUENCE [LARGE SCALE GENOMIC DNA]</scope>
    <source>
        <strain evidence="2 3">CBS 109695</strain>
    </source>
</reference>
<organism evidence="2 3">
    <name type="scientific">Athelia psychrophila</name>
    <dbReference type="NCBI Taxonomy" id="1759441"/>
    <lineage>
        <taxon>Eukaryota</taxon>
        <taxon>Fungi</taxon>
        <taxon>Dikarya</taxon>
        <taxon>Basidiomycota</taxon>
        <taxon>Agaricomycotina</taxon>
        <taxon>Agaricomycetes</taxon>
        <taxon>Agaricomycetidae</taxon>
        <taxon>Atheliales</taxon>
        <taxon>Atheliaceae</taxon>
        <taxon>Athelia</taxon>
    </lineage>
</organism>
<feature type="compositionally biased region" description="Basic and acidic residues" evidence="1">
    <location>
        <begin position="65"/>
        <end position="98"/>
    </location>
</feature>